<gene>
    <name evidence="7" type="ORF">FDO65_11495</name>
</gene>
<keyword evidence="8" id="KW-1185">Reference proteome</keyword>
<dbReference type="AlphaFoldDB" id="A0A4U6QGQ8"/>
<keyword evidence="2" id="KW-1003">Cell membrane</keyword>
<dbReference type="Pfam" id="PF13520">
    <property type="entry name" value="AA_permease_2"/>
    <property type="match status" value="1"/>
</dbReference>
<feature type="transmembrane region" description="Helical" evidence="6">
    <location>
        <begin position="471"/>
        <end position="491"/>
    </location>
</feature>
<dbReference type="Gene3D" id="1.20.1740.10">
    <property type="entry name" value="Amino acid/polyamine transporter I"/>
    <property type="match status" value="1"/>
</dbReference>
<proteinExistence type="predicted"/>
<dbReference type="InterPro" id="IPR050367">
    <property type="entry name" value="APC_superfamily"/>
</dbReference>
<dbReference type="GO" id="GO:0005886">
    <property type="term" value="C:plasma membrane"/>
    <property type="evidence" value="ECO:0007669"/>
    <property type="project" value="UniProtKB-SubCell"/>
</dbReference>
<dbReference type="InterPro" id="IPR002293">
    <property type="entry name" value="AA/rel_permease1"/>
</dbReference>
<dbReference type="EMBL" id="SZZH01000002">
    <property type="protein sequence ID" value="TKV59242.1"/>
    <property type="molecule type" value="Genomic_DNA"/>
</dbReference>
<keyword evidence="3 6" id="KW-0812">Transmembrane</keyword>
<feature type="transmembrane region" description="Helical" evidence="6">
    <location>
        <begin position="183"/>
        <end position="202"/>
    </location>
</feature>
<dbReference type="PANTHER" id="PTHR42770:SF16">
    <property type="entry name" value="AMINO ACID PERMEASE"/>
    <property type="match status" value="1"/>
</dbReference>
<evidence type="ECO:0000256" key="5">
    <source>
        <dbReference type="ARBA" id="ARBA00023136"/>
    </source>
</evidence>
<dbReference type="PANTHER" id="PTHR42770">
    <property type="entry name" value="AMINO ACID TRANSPORTER-RELATED"/>
    <property type="match status" value="1"/>
</dbReference>
<dbReference type="GO" id="GO:0022857">
    <property type="term" value="F:transmembrane transporter activity"/>
    <property type="evidence" value="ECO:0007669"/>
    <property type="project" value="InterPro"/>
</dbReference>
<evidence type="ECO:0000256" key="1">
    <source>
        <dbReference type="ARBA" id="ARBA00004651"/>
    </source>
</evidence>
<comment type="caution">
    <text evidence="7">The sequence shown here is derived from an EMBL/GenBank/DDBJ whole genome shotgun (WGS) entry which is preliminary data.</text>
</comment>
<feature type="transmembrane region" description="Helical" evidence="6">
    <location>
        <begin position="398"/>
        <end position="420"/>
    </location>
</feature>
<dbReference type="PIRSF" id="PIRSF006060">
    <property type="entry name" value="AA_transporter"/>
    <property type="match status" value="1"/>
</dbReference>
<evidence type="ECO:0000313" key="8">
    <source>
        <dbReference type="Proteomes" id="UP000306985"/>
    </source>
</evidence>
<feature type="transmembrane region" description="Helical" evidence="6">
    <location>
        <begin position="432"/>
        <end position="451"/>
    </location>
</feature>
<evidence type="ECO:0000256" key="2">
    <source>
        <dbReference type="ARBA" id="ARBA00022475"/>
    </source>
</evidence>
<dbReference type="RefSeq" id="WP_137449864.1">
    <property type="nucleotide sequence ID" value="NZ_SZZH01000002.1"/>
</dbReference>
<feature type="transmembrane region" description="Helical" evidence="6">
    <location>
        <begin position="365"/>
        <end position="386"/>
    </location>
</feature>
<accession>A0A4U6QGQ8</accession>
<evidence type="ECO:0000313" key="7">
    <source>
        <dbReference type="EMBL" id="TKV59242.1"/>
    </source>
</evidence>
<dbReference type="OrthoDB" id="138827at2"/>
<keyword evidence="5 6" id="KW-0472">Membrane</keyword>
<evidence type="ECO:0000256" key="3">
    <source>
        <dbReference type="ARBA" id="ARBA00022692"/>
    </source>
</evidence>
<feature type="transmembrane region" description="Helical" evidence="6">
    <location>
        <begin position="264"/>
        <end position="287"/>
    </location>
</feature>
<protein>
    <submittedName>
        <fullName evidence="7">APC family permease</fullName>
    </submittedName>
</protein>
<feature type="transmembrane region" description="Helical" evidence="6">
    <location>
        <begin position="222"/>
        <end position="244"/>
    </location>
</feature>
<sequence length="515" mass="55154">MSITPPHPESSGTSAQPQIDKGLAGGSVGLLGGTVLGISSVAPAYTLTATIGLVVAAAGVKIPIIFIAGFIPMFFAAYAYREFNRVDPDCGTSFTWTTRAFGPYVGWLGGWAAILATIIVLTNLAGIGVQFFYQLLGSLFHNDDLANLYTNRPVNVLTCLVFLAAATWVAYRGITTTEKVQFVLVTFQMIVLIWFAVAAFTQAGGPDDPNGISFSWDWFNPFTGLTMSAFVIGLSASIFSFWGWDTALTVNEESKDADKTPGRAAILCVISILLTYLLVSISALMYAGDGTGELGLNNEDIQSNVFGALAGPVMGEPWNNLLFLAVLASSAASLMTTFLPTTRTMLGMAAYGALPPRFARIHPKYLTPGYATVVAGIVAGVFYAVMWFLSQNVLDDTILALGLMICFYYGFTAIGCVWYFRKDAFTSLNAFTFKFLLPLLGGIGLWFVFFVTLRDSLSPDYGSGSSVGGVGLVFVIGVGLIVLGAVLMLVLRARQPAFFRGETLRKDTPSLIVPE</sequence>
<reference evidence="7 8" key="1">
    <citation type="submission" date="2019-05" db="EMBL/GenBank/DDBJ databases">
        <title>Nakamurella sp. N5BH11, whole genome shotgun sequence.</title>
        <authorList>
            <person name="Tuo L."/>
        </authorList>
    </citation>
    <scope>NUCLEOTIDE SEQUENCE [LARGE SCALE GENOMIC DNA]</scope>
    <source>
        <strain evidence="7 8">N5BH11</strain>
    </source>
</reference>
<organism evidence="7 8">
    <name type="scientific">Nakamurella flava</name>
    <dbReference type="NCBI Taxonomy" id="2576308"/>
    <lineage>
        <taxon>Bacteria</taxon>
        <taxon>Bacillati</taxon>
        <taxon>Actinomycetota</taxon>
        <taxon>Actinomycetes</taxon>
        <taxon>Nakamurellales</taxon>
        <taxon>Nakamurellaceae</taxon>
        <taxon>Nakamurella</taxon>
    </lineage>
</organism>
<feature type="transmembrane region" description="Helical" evidence="6">
    <location>
        <begin position="321"/>
        <end position="339"/>
    </location>
</feature>
<feature type="transmembrane region" description="Helical" evidence="6">
    <location>
        <begin position="101"/>
        <end position="133"/>
    </location>
</feature>
<evidence type="ECO:0000256" key="6">
    <source>
        <dbReference type="SAM" id="Phobius"/>
    </source>
</evidence>
<dbReference type="Proteomes" id="UP000306985">
    <property type="component" value="Unassembled WGS sequence"/>
</dbReference>
<feature type="transmembrane region" description="Helical" evidence="6">
    <location>
        <begin position="153"/>
        <end position="171"/>
    </location>
</feature>
<keyword evidence="4 6" id="KW-1133">Transmembrane helix</keyword>
<comment type="subcellular location">
    <subcellularLocation>
        <location evidence="1">Cell membrane</location>
        <topology evidence="1">Multi-pass membrane protein</topology>
    </subcellularLocation>
</comment>
<evidence type="ECO:0000256" key="4">
    <source>
        <dbReference type="ARBA" id="ARBA00022989"/>
    </source>
</evidence>
<name>A0A4U6QGQ8_9ACTN</name>
<feature type="transmembrane region" description="Helical" evidence="6">
    <location>
        <begin position="23"/>
        <end position="45"/>
    </location>
</feature>
<feature type="transmembrane region" description="Helical" evidence="6">
    <location>
        <begin position="51"/>
        <end position="80"/>
    </location>
</feature>